<dbReference type="InterPro" id="IPR000629">
    <property type="entry name" value="RNA-helicase_DEAD-box_CS"/>
</dbReference>
<feature type="region of interest" description="Disordered" evidence="8">
    <location>
        <begin position="317"/>
        <end position="339"/>
    </location>
</feature>
<evidence type="ECO:0000256" key="5">
    <source>
        <dbReference type="ARBA" id="ARBA00022884"/>
    </source>
</evidence>
<evidence type="ECO:0000259" key="10">
    <source>
        <dbReference type="PROSITE" id="PS51192"/>
    </source>
</evidence>
<dbReference type="PROSITE" id="PS51192">
    <property type="entry name" value="HELICASE_ATP_BIND_1"/>
    <property type="match status" value="1"/>
</dbReference>
<proteinExistence type="inferred from homology"/>
<dbReference type="PROSITE" id="PS51194">
    <property type="entry name" value="HELICASE_CTER"/>
    <property type="match status" value="1"/>
</dbReference>
<dbReference type="InterPro" id="IPR001650">
    <property type="entry name" value="Helicase_C-like"/>
</dbReference>
<dbReference type="SMART" id="SM00487">
    <property type="entry name" value="DEXDc"/>
    <property type="match status" value="1"/>
</dbReference>
<dbReference type="SMART" id="SM01178">
    <property type="entry name" value="DUF4217"/>
    <property type="match status" value="1"/>
</dbReference>
<dbReference type="Proteomes" id="UP000887572">
    <property type="component" value="Unplaced"/>
</dbReference>
<dbReference type="GO" id="GO:0003724">
    <property type="term" value="F:RNA helicase activity"/>
    <property type="evidence" value="ECO:0007669"/>
    <property type="project" value="UniProtKB-EC"/>
</dbReference>
<evidence type="ECO:0000313" key="13">
    <source>
        <dbReference type="WBParaSite" id="Gr19_v10_g976.t1"/>
    </source>
</evidence>
<dbReference type="InterPro" id="IPR011545">
    <property type="entry name" value="DEAD/DEAH_box_helicase_dom"/>
</dbReference>
<dbReference type="Pfam" id="PF13959">
    <property type="entry name" value="CTE_SPB4"/>
    <property type="match status" value="1"/>
</dbReference>
<keyword evidence="9" id="KW-0812">Transmembrane</keyword>
<evidence type="ECO:0000256" key="6">
    <source>
        <dbReference type="RuleBase" id="RU000492"/>
    </source>
</evidence>
<keyword evidence="9" id="KW-1133">Transmembrane helix</keyword>
<comment type="catalytic activity">
    <reaction evidence="7">
        <text>ATP + H2O = ADP + phosphate + H(+)</text>
        <dbReference type="Rhea" id="RHEA:13065"/>
        <dbReference type="ChEBI" id="CHEBI:15377"/>
        <dbReference type="ChEBI" id="CHEBI:15378"/>
        <dbReference type="ChEBI" id="CHEBI:30616"/>
        <dbReference type="ChEBI" id="CHEBI:43474"/>
        <dbReference type="ChEBI" id="CHEBI:456216"/>
        <dbReference type="EC" id="3.6.4.13"/>
    </reaction>
</comment>
<dbReference type="GO" id="GO:0016787">
    <property type="term" value="F:hydrolase activity"/>
    <property type="evidence" value="ECO:0007669"/>
    <property type="project" value="UniProtKB-KW"/>
</dbReference>
<evidence type="ECO:0000259" key="11">
    <source>
        <dbReference type="PROSITE" id="PS51194"/>
    </source>
</evidence>
<keyword evidence="1 6" id="KW-0547">Nucleotide-binding</keyword>
<evidence type="ECO:0000256" key="2">
    <source>
        <dbReference type="ARBA" id="ARBA00022801"/>
    </source>
</evidence>
<organism evidence="12 13">
    <name type="scientific">Globodera rostochiensis</name>
    <name type="common">Golden nematode worm</name>
    <name type="synonym">Heterodera rostochiensis</name>
    <dbReference type="NCBI Taxonomy" id="31243"/>
    <lineage>
        <taxon>Eukaryota</taxon>
        <taxon>Metazoa</taxon>
        <taxon>Ecdysozoa</taxon>
        <taxon>Nematoda</taxon>
        <taxon>Chromadorea</taxon>
        <taxon>Rhabditida</taxon>
        <taxon>Tylenchina</taxon>
        <taxon>Tylenchomorpha</taxon>
        <taxon>Tylenchoidea</taxon>
        <taxon>Heteroderidae</taxon>
        <taxon>Heteroderinae</taxon>
        <taxon>Globodera</taxon>
    </lineage>
</organism>
<evidence type="ECO:0000256" key="4">
    <source>
        <dbReference type="ARBA" id="ARBA00022840"/>
    </source>
</evidence>
<evidence type="ECO:0000256" key="1">
    <source>
        <dbReference type="ARBA" id="ARBA00022741"/>
    </source>
</evidence>
<keyword evidence="12" id="KW-1185">Reference proteome</keyword>
<keyword evidence="3 6" id="KW-0347">Helicase</keyword>
<dbReference type="GO" id="GO:0043186">
    <property type="term" value="C:P granule"/>
    <property type="evidence" value="ECO:0007669"/>
    <property type="project" value="UniProtKB-ARBA"/>
</dbReference>
<dbReference type="InterPro" id="IPR025313">
    <property type="entry name" value="SPB4-like_CTE"/>
</dbReference>
<sequence length="748" mass="85505">MESRQRKGGGLKRHWVTEAINFVNEHIPSFKDVFDKETFYKFVLLVLVVCVLFVFLMVKVFKVRVRDYPARDVLRERPRRDWRPANPFQFPWQISASGDGEAAAKQRHVCTLRYMLANFDCVVQAPTGSGKSLAFMLPALQILVQKKLTNVAEDPKVPSEHLCRICALVVAPGRDLVMQLWHLFSPLCKKLGLTALKLHGAGGERKKSAQNPKKHMKGQCVLICTPGRFEHFLEKEPELKKYLKHLEVLVIDEADRYSDRESMSSLTTLLAALPKQRRTALFSATQSAGIEQLLRFGLRNPTRLHVSADTGEVCTDSTGFDVATPNDQQNGETEEGHQTKGGVVPAELSIFYTCVPAELKLLALVKFLRSQKRAKVLIFVSNASQAEYFSLIVPQLLKKDGTDSGGVKERPVLSLHRKMEQKREKVLELFRSTDRCVLFTTDLLARGIDVPKIDWVLHFDIPKLSRVFIHRCGRSARMGRAGRSLLLLMPEEEAYVEFMHTSAGVRMEQCQIETLTEERAVQLRERVQQQSIEDRKILELGSSAFVSYIEAYNRHDCQIICKVKDLNIVGVANAFGLLRMPVIREFRNRTDILRAFQPRMDVRTSEIKYKDEKLEAKRAAMLEQRVKQKMEEVKERQKQRNGRVNGSEKQWAGRMQNSDGKRFEFGGRRRAMEGGRDGREKRAKLVNGREQRGAVPTAAHVQNEGKRRGRRAPSEWEQLQKDEGLLRKFRRAKLSRTELDERMDEGGA</sequence>
<feature type="transmembrane region" description="Helical" evidence="9">
    <location>
        <begin position="39"/>
        <end position="61"/>
    </location>
</feature>
<feature type="domain" description="Helicase ATP-binding" evidence="10">
    <location>
        <begin position="112"/>
        <end position="304"/>
    </location>
</feature>
<comment type="domain">
    <text evidence="7">The Q motif is unique to and characteristic of the DEAD box family of RNA helicases and controls ATP binding and hydrolysis.</text>
</comment>
<dbReference type="GO" id="GO:0003723">
    <property type="term" value="F:RNA binding"/>
    <property type="evidence" value="ECO:0007669"/>
    <property type="project" value="UniProtKB-UniRule"/>
</dbReference>
<dbReference type="PROSITE" id="PS00039">
    <property type="entry name" value="DEAD_ATP_HELICASE"/>
    <property type="match status" value="1"/>
</dbReference>
<keyword evidence="2 6" id="KW-0378">Hydrolase</keyword>
<dbReference type="GO" id="GO:0005524">
    <property type="term" value="F:ATP binding"/>
    <property type="evidence" value="ECO:0007669"/>
    <property type="project" value="UniProtKB-UniRule"/>
</dbReference>
<name>A0A914IGU3_GLORO</name>
<dbReference type="Pfam" id="PF00270">
    <property type="entry name" value="DEAD"/>
    <property type="match status" value="1"/>
</dbReference>
<dbReference type="EC" id="3.6.4.13" evidence="7"/>
<evidence type="ECO:0000256" key="3">
    <source>
        <dbReference type="ARBA" id="ARBA00022806"/>
    </source>
</evidence>
<keyword evidence="4 6" id="KW-0067">ATP-binding</keyword>
<dbReference type="InterPro" id="IPR027417">
    <property type="entry name" value="P-loop_NTPase"/>
</dbReference>
<dbReference type="Gene3D" id="3.40.50.300">
    <property type="entry name" value="P-loop containing nucleotide triphosphate hydrolases"/>
    <property type="match status" value="2"/>
</dbReference>
<dbReference type="PANTHER" id="PTHR24031">
    <property type="entry name" value="RNA HELICASE"/>
    <property type="match status" value="1"/>
</dbReference>
<feature type="compositionally biased region" description="Basic and acidic residues" evidence="8">
    <location>
        <begin position="659"/>
        <end position="680"/>
    </location>
</feature>
<dbReference type="InterPro" id="IPR014001">
    <property type="entry name" value="Helicase_ATP-bd"/>
</dbReference>
<comment type="similarity">
    <text evidence="6">Belongs to the DEAD box helicase family.</text>
</comment>
<comment type="function">
    <text evidence="7">RNA helicase.</text>
</comment>
<dbReference type="WBParaSite" id="Gr19_v10_g976.t1">
    <property type="protein sequence ID" value="Gr19_v10_g976.t1"/>
    <property type="gene ID" value="Gr19_v10_g976"/>
</dbReference>
<accession>A0A914IGU3</accession>
<protein>
    <recommendedName>
        <fullName evidence="7">ATP-dependent RNA helicase</fullName>
        <ecNumber evidence="7">3.6.4.13</ecNumber>
    </recommendedName>
</protein>
<evidence type="ECO:0000313" key="12">
    <source>
        <dbReference type="Proteomes" id="UP000887572"/>
    </source>
</evidence>
<dbReference type="Pfam" id="PF00271">
    <property type="entry name" value="Helicase_C"/>
    <property type="match status" value="1"/>
</dbReference>
<keyword evidence="5 7" id="KW-0694">RNA-binding</keyword>
<dbReference type="AlphaFoldDB" id="A0A914IGU3"/>
<evidence type="ECO:0000256" key="9">
    <source>
        <dbReference type="SAM" id="Phobius"/>
    </source>
</evidence>
<feature type="region of interest" description="Disordered" evidence="8">
    <location>
        <begin position="633"/>
        <end position="719"/>
    </location>
</feature>
<reference evidence="13" key="1">
    <citation type="submission" date="2022-11" db="UniProtKB">
        <authorList>
            <consortium name="WormBaseParasite"/>
        </authorList>
    </citation>
    <scope>IDENTIFICATION</scope>
</reference>
<dbReference type="SMART" id="SM00490">
    <property type="entry name" value="HELICc"/>
    <property type="match status" value="1"/>
</dbReference>
<dbReference type="CDD" id="cd18787">
    <property type="entry name" value="SF2_C_DEAD"/>
    <property type="match status" value="1"/>
</dbReference>
<feature type="domain" description="Helicase C-terminal" evidence="11">
    <location>
        <begin position="360"/>
        <end position="520"/>
    </location>
</feature>
<evidence type="ECO:0000256" key="8">
    <source>
        <dbReference type="SAM" id="MobiDB-lite"/>
    </source>
</evidence>
<dbReference type="SUPFAM" id="SSF52540">
    <property type="entry name" value="P-loop containing nucleoside triphosphate hydrolases"/>
    <property type="match status" value="1"/>
</dbReference>
<keyword evidence="9" id="KW-0472">Membrane</keyword>
<evidence type="ECO:0000256" key="7">
    <source>
        <dbReference type="RuleBase" id="RU365068"/>
    </source>
</evidence>